<sequence>MRTLEGPSAKVDDQEKEDEEGSQLAAKGRKRQGDRDDDLLELGSKEKLRTRWYRIAEKGWTFAVLERLVPKASAAADVSCTASRADNSNWHPQIRLSLEEVSVVQHK</sequence>
<proteinExistence type="predicted"/>
<comment type="caution">
    <text evidence="2">The sequence shown here is derived from an EMBL/GenBank/DDBJ whole genome shotgun (WGS) entry which is preliminary data.</text>
</comment>
<reference evidence="2 3" key="1">
    <citation type="submission" date="2021-06" db="EMBL/GenBank/DDBJ databases">
        <authorList>
            <person name="Palmer J.M."/>
        </authorList>
    </citation>
    <scope>NUCLEOTIDE SEQUENCE [LARGE SCALE GENOMIC DNA]</scope>
    <source>
        <strain evidence="2 3">GA_2019</strain>
        <tissue evidence="2">Muscle</tissue>
    </source>
</reference>
<dbReference type="EMBL" id="JAHRIO010044438">
    <property type="protein sequence ID" value="MEQ2173219.1"/>
    <property type="molecule type" value="Genomic_DNA"/>
</dbReference>
<organism evidence="2 3">
    <name type="scientific">Goodea atripinnis</name>
    <dbReference type="NCBI Taxonomy" id="208336"/>
    <lineage>
        <taxon>Eukaryota</taxon>
        <taxon>Metazoa</taxon>
        <taxon>Chordata</taxon>
        <taxon>Craniata</taxon>
        <taxon>Vertebrata</taxon>
        <taxon>Euteleostomi</taxon>
        <taxon>Actinopterygii</taxon>
        <taxon>Neopterygii</taxon>
        <taxon>Teleostei</taxon>
        <taxon>Neoteleostei</taxon>
        <taxon>Acanthomorphata</taxon>
        <taxon>Ovalentaria</taxon>
        <taxon>Atherinomorphae</taxon>
        <taxon>Cyprinodontiformes</taxon>
        <taxon>Goodeidae</taxon>
        <taxon>Goodea</taxon>
    </lineage>
</organism>
<gene>
    <name evidence="2" type="ORF">GOODEAATRI_029683</name>
</gene>
<evidence type="ECO:0000313" key="2">
    <source>
        <dbReference type="EMBL" id="MEQ2173219.1"/>
    </source>
</evidence>
<evidence type="ECO:0000256" key="1">
    <source>
        <dbReference type="SAM" id="MobiDB-lite"/>
    </source>
</evidence>
<evidence type="ECO:0000313" key="3">
    <source>
        <dbReference type="Proteomes" id="UP001476798"/>
    </source>
</evidence>
<name>A0ABV0NQW5_9TELE</name>
<dbReference type="Proteomes" id="UP001476798">
    <property type="component" value="Unassembled WGS sequence"/>
</dbReference>
<protein>
    <submittedName>
        <fullName evidence="2">Uncharacterized protein</fullName>
    </submittedName>
</protein>
<feature type="region of interest" description="Disordered" evidence="1">
    <location>
        <begin position="1"/>
        <end position="38"/>
    </location>
</feature>
<accession>A0ABV0NQW5</accession>
<keyword evidence="3" id="KW-1185">Reference proteome</keyword>